<name>A0ABP9VZ01_9BACT</name>
<reference evidence="1 2" key="1">
    <citation type="submission" date="2024-02" db="EMBL/GenBank/DDBJ databases">
        <title>Rhodopirellula caenicola NBRC 110016.</title>
        <authorList>
            <person name="Ichikawa N."/>
            <person name="Katano-Makiyama Y."/>
            <person name="Hidaka K."/>
        </authorList>
    </citation>
    <scope>NUCLEOTIDE SEQUENCE [LARGE SCALE GENOMIC DNA]</scope>
    <source>
        <strain evidence="1 2">NBRC 110016</strain>
    </source>
</reference>
<accession>A0ABP9VZ01</accession>
<protein>
    <recommendedName>
        <fullName evidence="3">Sulfotransferase domain protein</fullName>
    </recommendedName>
</protein>
<dbReference type="SUPFAM" id="SSF52540">
    <property type="entry name" value="P-loop containing nucleoside triphosphate hydrolases"/>
    <property type="match status" value="1"/>
</dbReference>
<dbReference type="Proteomes" id="UP001416858">
    <property type="component" value="Unassembled WGS sequence"/>
</dbReference>
<proteinExistence type="predicted"/>
<evidence type="ECO:0000313" key="2">
    <source>
        <dbReference type="Proteomes" id="UP001416858"/>
    </source>
</evidence>
<gene>
    <name evidence="1" type="ORF">Rcae01_05836</name>
</gene>
<comment type="caution">
    <text evidence="1">The sequence shown here is derived from an EMBL/GenBank/DDBJ whole genome shotgun (WGS) entry which is preliminary data.</text>
</comment>
<dbReference type="InterPro" id="IPR027417">
    <property type="entry name" value="P-loop_NTPase"/>
</dbReference>
<organism evidence="1 2">
    <name type="scientific">Novipirellula caenicola</name>
    <dbReference type="NCBI Taxonomy" id="1536901"/>
    <lineage>
        <taxon>Bacteria</taxon>
        <taxon>Pseudomonadati</taxon>
        <taxon>Planctomycetota</taxon>
        <taxon>Planctomycetia</taxon>
        <taxon>Pirellulales</taxon>
        <taxon>Pirellulaceae</taxon>
        <taxon>Novipirellula</taxon>
    </lineage>
</organism>
<dbReference type="EMBL" id="BAABRO010000021">
    <property type="protein sequence ID" value="GAA5510328.1"/>
    <property type="molecule type" value="Genomic_DNA"/>
</dbReference>
<dbReference type="Gene3D" id="3.40.50.300">
    <property type="entry name" value="P-loop containing nucleotide triphosphate hydrolases"/>
    <property type="match status" value="1"/>
</dbReference>
<sequence>MAFFQFKRNEAIFSEHPFLDSPLILASGVGRSGTTVLRHCLAAHPKVASYNHECNYIHHLMRAANLHMEEVGDSVPVGRREFWRMHRRTLLDLYWPTANWRTPEEYSAISTYSMLDPRSAIGLKEAFPRLAICYIIRNGIEVISSYQSFRGFKEMTFEDVCKLWALRQDMLQYQSSRPHIFLCRYEWLIRDTPKFKQTLESAFQSIGLEFNQACLAPLSKRFHPTRFAGESRHAAKDPKQRSQRWKLWSDEQRETFVRICGEAMTHHQYEIPWL</sequence>
<evidence type="ECO:0008006" key="3">
    <source>
        <dbReference type="Google" id="ProtNLM"/>
    </source>
</evidence>
<evidence type="ECO:0000313" key="1">
    <source>
        <dbReference type="EMBL" id="GAA5510328.1"/>
    </source>
</evidence>
<dbReference type="Pfam" id="PF13469">
    <property type="entry name" value="Sulfotransfer_3"/>
    <property type="match status" value="1"/>
</dbReference>
<keyword evidence="2" id="KW-1185">Reference proteome</keyword>